<evidence type="ECO:0000256" key="3">
    <source>
        <dbReference type="ARBA" id="ARBA00022475"/>
    </source>
</evidence>
<dbReference type="RefSeq" id="WP_209666934.1">
    <property type="nucleotide sequence ID" value="NZ_JAGGMS010000001.1"/>
</dbReference>
<dbReference type="InterPro" id="IPR036259">
    <property type="entry name" value="MFS_trans_sf"/>
</dbReference>
<dbReference type="Gene3D" id="1.20.1250.20">
    <property type="entry name" value="MFS general substrate transporter like domains"/>
    <property type="match status" value="1"/>
</dbReference>
<feature type="transmembrane region" description="Helical" evidence="7">
    <location>
        <begin position="256"/>
        <end position="277"/>
    </location>
</feature>
<feature type="transmembrane region" description="Helical" evidence="7">
    <location>
        <begin position="167"/>
        <end position="191"/>
    </location>
</feature>
<protein>
    <submittedName>
        <fullName evidence="9">MFS family permease</fullName>
    </submittedName>
</protein>
<dbReference type="Pfam" id="PF05977">
    <property type="entry name" value="MFS_3"/>
    <property type="match status" value="1"/>
</dbReference>
<feature type="transmembrane region" description="Helical" evidence="7">
    <location>
        <begin position="79"/>
        <end position="100"/>
    </location>
</feature>
<sequence length="418" mass="43988">MGESTSVFGNRNFRLLWFGETASKFGSTITTLSVPLVAVYLLDAGPFVLGLLEAVAWLPWLLFGLPAGAIIDRMPKRPVLITCDVVSLALLVSVPLAHVLDVLTLPHLMLTAFGVGVSNVFFMTAYQPFLPSIVPETQLQSANSKLQGSESAVQVIGPGSAGLLAQLFSPVIGVAIDAGTFLASLVCIRAIKATEPPVQRKEERSLLRDVASGIKFITGDKILRVTTSFSACFNLAGFVSHAVLVLFLLHNLKQPAGAVGVLLAASGAGGIIGAFVAPWVAKRFGTARGLLICYSLSGPCSLLMAFAQPGWLMVIFVLGGIGAAMFTVSANVIGSTFRQRYVPREYLGRVVSAARMAVYGTIPLGALIGGVLGDRVGVRETMIVSGFAVCAAALILLCSNIRKLRDFPVKAEPVSVAD</sequence>
<feature type="transmembrane region" description="Helical" evidence="7">
    <location>
        <begin position="346"/>
        <end position="369"/>
    </location>
</feature>
<reference evidence="9 10" key="1">
    <citation type="submission" date="2021-03" db="EMBL/GenBank/DDBJ databases">
        <title>Sequencing the genomes of 1000 actinobacteria strains.</title>
        <authorList>
            <person name="Klenk H.-P."/>
        </authorList>
    </citation>
    <scope>NUCLEOTIDE SEQUENCE [LARGE SCALE GENOMIC DNA]</scope>
    <source>
        <strain evidence="9 10">DSM 45510</strain>
    </source>
</reference>
<evidence type="ECO:0000256" key="7">
    <source>
        <dbReference type="SAM" id="Phobius"/>
    </source>
</evidence>
<evidence type="ECO:0000256" key="5">
    <source>
        <dbReference type="ARBA" id="ARBA00022989"/>
    </source>
</evidence>
<evidence type="ECO:0000256" key="6">
    <source>
        <dbReference type="ARBA" id="ARBA00023136"/>
    </source>
</evidence>
<keyword evidence="2" id="KW-0813">Transport</keyword>
<feature type="transmembrane region" description="Helical" evidence="7">
    <location>
        <begin position="231"/>
        <end position="250"/>
    </location>
</feature>
<name>A0ABS4PWM1_9PSEU</name>
<feature type="transmembrane region" description="Helical" evidence="7">
    <location>
        <begin position="47"/>
        <end position="67"/>
    </location>
</feature>
<dbReference type="SUPFAM" id="SSF103473">
    <property type="entry name" value="MFS general substrate transporter"/>
    <property type="match status" value="1"/>
</dbReference>
<dbReference type="InterPro" id="IPR010290">
    <property type="entry name" value="TM_effector"/>
</dbReference>
<evidence type="ECO:0000256" key="2">
    <source>
        <dbReference type="ARBA" id="ARBA00022448"/>
    </source>
</evidence>
<proteinExistence type="predicted"/>
<evidence type="ECO:0000256" key="4">
    <source>
        <dbReference type="ARBA" id="ARBA00022692"/>
    </source>
</evidence>
<evidence type="ECO:0000256" key="1">
    <source>
        <dbReference type="ARBA" id="ARBA00004651"/>
    </source>
</evidence>
<dbReference type="PANTHER" id="PTHR23513:SF6">
    <property type="entry name" value="MAJOR FACILITATOR SUPERFAMILY ASSOCIATED DOMAIN-CONTAINING PROTEIN"/>
    <property type="match status" value="1"/>
</dbReference>
<evidence type="ECO:0000259" key="8">
    <source>
        <dbReference type="PROSITE" id="PS50850"/>
    </source>
</evidence>
<keyword evidence="10" id="KW-1185">Reference proteome</keyword>
<evidence type="ECO:0000313" key="10">
    <source>
        <dbReference type="Proteomes" id="UP000741013"/>
    </source>
</evidence>
<dbReference type="CDD" id="cd06173">
    <property type="entry name" value="MFS_MefA_like"/>
    <property type="match status" value="1"/>
</dbReference>
<keyword evidence="6 7" id="KW-0472">Membrane</keyword>
<keyword evidence="4 7" id="KW-0812">Transmembrane</keyword>
<dbReference type="Proteomes" id="UP000741013">
    <property type="component" value="Unassembled WGS sequence"/>
</dbReference>
<feature type="transmembrane region" description="Helical" evidence="7">
    <location>
        <begin position="381"/>
        <end position="401"/>
    </location>
</feature>
<evidence type="ECO:0000313" key="9">
    <source>
        <dbReference type="EMBL" id="MBP2183829.1"/>
    </source>
</evidence>
<comment type="caution">
    <text evidence="9">The sequence shown here is derived from an EMBL/GenBank/DDBJ whole genome shotgun (WGS) entry which is preliminary data.</text>
</comment>
<keyword evidence="3" id="KW-1003">Cell membrane</keyword>
<keyword evidence="5 7" id="KW-1133">Transmembrane helix</keyword>
<feature type="transmembrane region" description="Helical" evidence="7">
    <location>
        <begin position="313"/>
        <end position="334"/>
    </location>
</feature>
<feature type="transmembrane region" description="Helical" evidence="7">
    <location>
        <begin position="289"/>
        <end position="307"/>
    </location>
</feature>
<organism evidence="9 10">
    <name type="scientific">Amycolatopsis magusensis</name>
    <dbReference type="NCBI Taxonomy" id="882444"/>
    <lineage>
        <taxon>Bacteria</taxon>
        <taxon>Bacillati</taxon>
        <taxon>Actinomycetota</taxon>
        <taxon>Actinomycetes</taxon>
        <taxon>Pseudonocardiales</taxon>
        <taxon>Pseudonocardiaceae</taxon>
        <taxon>Amycolatopsis</taxon>
    </lineage>
</organism>
<accession>A0ABS4PWM1</accession>
<comment type="subcellular location">
    <subcellularLocation>
        <location evidence="1">Cell membrane</location>
        <topology evidence="1">Multi-pass membrane protein</topology>
    </subcellularLocation>
</comment>
<gene>
    <name evidence="9" type="ORF">JOM49_005355</name>
</gene>
<dbReference type="EMBL" id="JAGGMS010000001">
    <property type="protein sequence ID" value="MBP2183829.1"/>
    <property type="molecule type" value="Genomic_DNA"/>
</dbReference>
<dbReference type="PANTHER" id="PTHR23513">
    <property type="entry name" value="INTEGRAL MEMBRANE EFFLUX PROTEIN-RELATED"/>
    <property type="match status" value="1"/>
</dbReference>
<dbReference type="PROSITE" id="PS50850">
    <property type="entry name" value="MFS"/>
    <property type="match status" value="1"/>
</dbReference>
<feature type="domain" description="Major facilitator superfamily (MFS) profile" evidence="8">
    <location>
        <begin position="220"/>
        <end position="418"/>
    </location>
</feature>
<dbReference type="InterPro" id="IPR020846">
    <property type="entry name" value="MFS_dom"/>
</dbReference>